<reference evidence="7" key="1">
    <citation type="submission" date="2019-01" db="EMBL/GenBank/DDBJ databases">
        <authorList>
            <consortium name="Pathogen Informatics"/>
        </authorList>
    </citation>
    <scope>NUCLEOTIDE SEQUENCE [LARGE SCALE GENOMIC DNA]</scope>
    <source>
        <strain evidence="7">NCTC10113</strain>
    </source>
</reference>
<dbReference type="GO" id="GO:0051301">
    <property type="term" value="P:cell division"/>
    <property type="evidence" value="ECO:0007669"/>
    <property type="project" value="UniProtKB-UniRule"/>
</dbReference>
<dbReference type="RefSeq" id="WP_029670632.1">
    <property type="nucleotide sequence ID" value="NZ_LR214938.2"/>
</dbReference>
<keyword evidence="7" id="KW-0614">Plasmid</keyword>
<dbReference type="HAMAP" id="MF_01420">
    <property type="entry name" value="HTH_type_WhiA"/>
    <property type="match status" value="1"/>
</dbReference>
<dbReference type="InterPro" id="IPR039518">
    <property type="entry name" value="WhiA_LAGLIDADG_dom"/>
</dbReference>
<dbReference type="GO" id="GO:0003677">
    <property type="term" value="F:DNA binding"/>
    <property type="evidence" value="ECO:0007669"/>
    <property type="project" value="UniProtKB-UniRule"/>
</dbReference>
<comment type="function">
    <text evidence="4">Involved in cell division and chromosome segregation.</text>
</comment>
<dbReference type="NCBIfam" id="TIGR00647">
    <property type="entry name" value="DNA_bind_WhiA"/>
    <property type="match status" value="1"/>
</dbReference>
<keyword evidence="1 4" id="KW-0132">Cell division</keyword>
<geneLocation type="plasmid" evidence="7">
    <name>2</name>
</geneLocation>
<keyword evidence="3 4" id="KW-0131">Cell cycle</keyword>
<feature type="domain" description="Sporulation regulator WhiA C-terminal" evidence="5">
    <location>
        <begin position="188"/>
        <end position="274"/>
    </location>
</feature>
<evidence type="ECO:0000256" key="1">
    <source>
        <dbReference type="ARBA" id="ARBA00022618"/>
    </source>
</evidence>
<dbReference type="AlphaFoldDB" id="A0A448ZZA0"/>
<dbReference type="InterPro" id="IPR023054">
    <property type="entry name" value="Sporulation_regulator_WhiA_C"/>
</dbReference>
<dbReference type="SUPFAM" id="SSF55608">
    <property type="entry name" value="Homing endonucleases"/>
    <property type="match status" value="1"/>
</dbReference>
<evidence type="ECO:0000256" key="3">
    <source>
        <dbReference type="ARBA" id="ARBA00023306"/>
    </source>
</evidence>
<protein>
    <recommendedName>
        <fullName evidence="4">Probable cell division protein WhiA</fullName>
    </recommendedName>
</protein>
<evidence type="ECO:0000259" key="6">
    <source>
        <dbReference type="Pfam" id="PF14527"/>
    </source>
</evidence>
<dbReference type="GO" id="GO:0043937">
    <property type="term" value="P:regulation of sporulation"/>
    <property type="evidence" value="ECO:0007669"/>
    <property type="project" value="InterPro"/>
</dbReference>
<dbReference type="PANTHER" id="PTHR37307">
    <property type="entry name" value="CELL DIVISION PROTEIN WHIA-RELATED"/>
    <property type="match status" value="1"/>
</dbReference>
<dbReference type="Pfam" id="PF02650">
    <property type="entry name" value="HTH_WhiA"/>
    <property type="match status" value="1"/>
</dbReference>
<evidence type="ECO:0000259" key="5">
    <source>
        <dbReference type="Pfam" id="PF02650"/>
    </source>
</evidence>
<evidence type="ECO:0000313" key="7">
    <source>
        <dbReference type="EMBL" id="VEU56550.1"/>
    </source>
</evidence>
<name>A0A448ZZA0_METSV</name>
<comment type="similarity">
    <text evidence="4">Belongs to the WhiA family.</text>
</comment>
<evidence type="ECO:0000256" key="4">
    <source>
        <dbReference type="HAMAP-Rule" id="MF_01420"/>
    </source>
</evidence>
<dbReference type="PANTHER" id="PTHR37307:SF1">
    <property type="entry name" value="CELL DIVISION PROTEIN WHIA-RELATED"/>
    <property type="match status" value="1"/>
</dbReference>
<dbReference type="EMBL" id="LR214939">
    <property type="protein sequence ID" value="VEU56550.1"/>
    <property type="molecule type" value="Genomic_DNA"/>
</dbReference>
<dbReference type="Pfam" id="PF14527">
    <property type="entry name" value="LAGLIDADG_WhiA"/>
    <property type="match status" value="1"/>
</dbReference>
<sequence length="280" mass="33480">MDLIRQKTFSFLIKEEIMNKKYTKEDQKALLFGFFSCGDFNNENIYVTINSKEVFEFIKNLLIKHNFEFANDKKNQFLVKQSIFNFKEIKKDNNFFAGCFLNGGSISSIDSVSYHLEIKFFNEQFANLMINIFEKFDIFFKTIQRKSSFVLYLKKIENICDFLKAIEVYQAYLDFEEAKIERDFNNNINRITNFDFYNQKRIAEVNNRFLNNYKLIIEKQMTELFSQAELTFFELKKENLDLSLIELANLMSSKKIYRSKSSLNRYLLKLENIAKKLINN</sequence>
<proteinExistence type="inferred from homology"/>
<dbReference type="InterPro" id="IPR003802">
    <property type="entry name" value="Sporulation_regulator_WhiA"/>
</dbReference>
<gene>
    <name evidence="4" type="primary">whiA</name>
    <name evidence="7" type="ORF">NCTC10113_01460</name>
</gene>
<organism evidence="7">
    <name type="scientific">Metamycoplasma salivarium</name>
    <name type="common">Mycoplasma salivarium</name>
    <dbReference type="NCBI Taxonomy" id="2124"/>
    <lineage>
        <taxon>Bacteria</taxon>
        <taxon>Bacillati</taxon>
        <taxon>Mycoplasmatota</taxon>
        <taxon>Mycoplasmoidales</taxon>
        <taxon>Metamycoplasmataceae</taxon>
        <taxon>Metamycoplasma</taxon>
    </lineage>
</organism>
<accession>A0A448ZZA0</accession>
<evidence type="ECO:0000256" key="2">
    <source>
        <dbReference type="ARBA" id="ARBA00023125"/>
    </source>
</evidence>
<dbReference type="InterPro" id="IPR027434">
    <property type="entry name" value="Homing_endonucl"/>
</dbReference>
<dbReference type="Gene3D" id="3.10.28.10">
    <property type="entry name" value="Homing endonucleases"/>
    <property type="match status" value="1"/>
</dbReference>
<keyword evidence="2 4" id="KW-0238">DNA-binding</keyword>
<feature type="domain" description="WhiA LAGLIDADG-like" evidence="6">
    <location>
        <begin position="94"/>
        <end position="185"/>
    </location>
</feature>